<evidence type="ECO:0000313" key="1">
    <source>
        <dbReference type="EMBL" id="KAH7953220.1"/>
    </source>
</evidence>
<accession>A0ACB8CVL4</accession>
<evidence type="ECO:0000313" key="2">
    <source>
        <dbReference type="Proteomes" id="UP000821865"/>
    </source>
</evidence>
<protein>
    <submittedName>
        <fullName evidence="1">Uncharacterized protein</fullName>
    </submittedName>
</protein>
<comment type="caution">
    <text evidence="1">The sequence shown here is derived from an EMBL/GenBank/DDBJ whole genome shotgun (WGS) entry which is preliminary data.</text>
</comment>
<dbReference type="EMBL" id="CM023473">
    <property type="protein sequence ID" value="KAH7953220.1"/>
    <property type="molecule type" value="Genomic_DNA"/>
</dbReference>
<dbReference type="Proteomes" id="UP000821865">
    <property type="component" value="Chromosome 4"/>
</dbReference>
<name>A0ACB8CVL4_DERSI</name>
<proteinExistence type="predicted"/>
<sequence>MNNRRKSFAVERKERKEKERKERKHHRKADDEPAAADAKLHQPSSPQVKEGSPKDGVIAASPRPPEAEETKQTKLSRKLSRKMSRMDEYKSFTTTGGIARPVTEEMRRKKQMQLPFVLLGMVALAMFLLSVVLYVTVFMRRSSASRQPRHVSPTPTASFAKWMVVSGDTLCKSEARRMFDLNGTVGDAAVATMLCLCVVLPYRCGLGGGFIATHYDRQSREAKTIVAREVAPANAFPEMYREKVNQSLRGFSAVAVFGELRGYEALLNLTGTNVPWNELFAKAIEYADSGFEVSAQFGQVIQEHSQAISDDFTGTLKKIFTNIKTGKLYDKGDIFHNKLLAQTLRNISENPLKGSSLSTGPLAEAMLGDINKDGTEHITLTDLNKYEPWVARALSLQLSNEERLLVPLPPSGGVLTVFALSIMDKFRSSAGLLPDDVLSAHRVVEALKFAYGTRPKLGDLRKVPTLSSLINSITSPDRATEIAQKKITSKPHPNVRDYGLDSVSAEDHGSGQLVIVAPDGDAIAMTSTINTALGALVASSSTGIILNNQMHDFSMQGTLDVYGFRAGKENDIEPGKSPMSSMTPLIVVDRSGDVLFVGSALGGTTCTSALTQVAMRALWMEHTVKQAIDAGRLHNHLLPENVVRYEETADKDVLWWLKKQGHELAPDQWQGNVIAVQRVPSEKVYRGNYDFRYASSGALDGA</sequence>
<gene>
    <name evidence="1" type="ORF">HPB49_006190</name>
</gene>
<reference evidence="1" key="1">
    <citation type="submission" date="2020-05" db="EMBL/GenBank/DDBJ databases">
        <title>Large-scale comparative analyses of tick genomes elucidate their genetic diversity and vector capacities.</title>
        <authorList>
            <person name="Jia N."/>
            <person name="Wang J."/>
            <person name="Shi W."/>
            <person name="Du L."/>
            <person name="Sun Y."/>
            <person name="Zhan W."/>
            <person name="Jiang J."/>
            <person name="Wang Q."/>
            <person name="Zhang B."/>
            <person name="Ji P."/>
            <person name="Sakyi L.B."/>
            <person name="Cui X."/>
            <person name="Yuan T."/>
            <person name="Jiang B."/>
            <person name="Yang W."/>
            <person name="Lam T.T.-Y."/>
            <person name="Chang Q."/>
            <person name="Ding S."/>
            <person name="Wang X."/>
            <person name="Zhu J."/>
            <person name="Ruan X."/>
            <person name="Zhao L."/>
            <person name="Wei J."/>
            <person name="Que T."/>
            <person name="Du C."/>
            <person name="Cheng J."/>
            <person name="Dai P."/>
            <person name="Han X."/>
            <person name="Huang E."/>
            <person name="Gao Y."/>
            <person name="Liu J."/>
            <person name="Shao H."/>
            <person name="Ye R."/>
            <person name="Li L."/>
            <person name="Wei W."/>
            <person name="Wang X."/>
            <person name="Wang C."/>
            <person name="Yang T."/>
            <person name="Huo Q."/>
            <person name="Li W."/>
            <person name="Guo W."/>
            <person name="Chen H."/>
            <person name="Zhou L."/>
            <person name="Ni X."/>
            <person name="Tian J."/>
            <person name="Zhou Y."/>
            <person name="Sheng Y."/>
            <person name="Liu T."/>
            <person name="Pan Y."/>
            <person name="Xia L."/>
            <person name="Li J."/>
            <person name="Zhao F."/>
            <person name="Cao W."/>
        </authorList>
    </citation>
    <scope>NUCLEOTIDE SEQUENCE</scope>
    <source>
        <strain evidence="1">Dsil-2018</strain>
    </source>
</reference>
<keyword evidence="2" id="KW-1185">Reference proteome</keyword>
<organism evidence="1 2">
    <name type="scientific">Dermacentor silvarum</name>
    <name type="common">Tick</name>
    <dbReference type="NCBI Taxonomy" id="543639"/>
    <lineage>
        <taxon>Eukaryota</taxon>
        <taxon>Metazoa</taxon>
        <taxon>Ecdysozoa</taxon>
        <taxon>Arthropoda</taxon>
        <taxon>Chelicerata</taxon>
        <taxon>Arachnida</taxon>
        <taxon>Acari</taxon>
        <taxon>Parasitiformes</taxon>
        <taxon>Ixodida</taxon>
        <taxon>Ixodoidea</taxon>
        <taxon>Ixodidae</taxon>
        <taxon>Rhipicephalinae</taxon>
        <taxon>Dermacentor</taxon>
    </lineage>
</organism>